<dbReference type="EMBL" id="CACTIH010002485">
    <property type="protein sequence ID" value="CAA2976597.1"/>
    <property type="molecule type" value="Genomic_DNA"/>
</dbReference>
<name>A0A8S0RDA7_OLEEU</name>
<dbReference type="Pfam" id="PF02365">
    <property type="entry name" value="NAM"/>
    <property type="match status" value="1"/>
</dbReference>
<sequence>MLEIIVDFSMKKIKNEKLPRNRVKLGSIYEIDPETLADDYGKLSTEIWYLFTIRDRKYQNENINVFIVDGNWKVKGDDESVEENGETVGFRKTFQFYKGKPGSGSKTSWLMHEFRVIDPLPSVDGQTKLDNWVLCKIWNKERGWYYENKEMFTSTRRKRDFSLPKKAYNLRKKKKLICP</sequence>
<dbReference type="PROSITE" id="PS51005">
    <property type="entry name" value="NAC"/>
    <property type="match status" value="1"/>
</dbReference>
<comment type="caution">
    <text evidence="6">The sequence shown here is derived from an EMBL/GenBank/DDBJ whole genome shotgun (WGS) entry which is preliminary data.</text>
</comment>
<evidence type="ECO:0000256" key="3">
    <source>
        <dbReference type="ARBA" id="ARBA00023163"/>
    </source>
</evidence>
<dbReference type="GO" id="GO:0003677">
    <property type="term" value="F:DNA binding"/>
    <property type="evidence" value="ECO:0007669"/>
    <property type="project" value="UniProtKB-KW"/>
</dbReference>
<dbReference type="AlphaFoldDB" id="A0A8S0RDA7"/>
<dbReference type="Proteomes" id="UP000594638">
    <property type="component" value="Unassembled WGS sequence"/>
</dbReference>
<keyword evidence="2" id="KW-0238">DNA-binding</keyword>
<dbReference type="Gene3D" id="2.170.150.80">
    <property type="entry name" value="NAC domain"/>
    <property type="match status" value="1"/>
</dbReference>
<evidence type="ECO:0000256" key="2">
    <source>
        <dbReference type="ARBA" id="ARBA00023125"/>
    </source>
</evidence>
<feature type="domain" description="NAC" evidence="5">
    <location>
        <begin position="1"/>
        <end position="140"/>
    </location>
</feature>
<dbReference type="PANTHER" id="PTHR31719">
    <property type="entry name" value="NAC TRANSCRIPTION FACTOR 56"/>
    <property type="match status" value="1"/>
</dbReference>
<dbReference type="PANTHER" id="PTHR31719:SF179">
    <property type="entry name" value="OS08G0148400 PROTEIN"/>
    <property type="match status" value="1"/>
</dbReference>
<keyword evidence="1" id="KW-0805">Transcription regulation</keyword>
<evidence type="ECO:0000259" key="5">
    <source>
        <dbReference type="PROSITE" id="PS51005"/>
    </source>
</evidence>
<accession>A0A8S0RDA7</accession>
<organism evidence="6 7">
    <name type="scientific">Olea europaea subsp. europaea</name>
    <dbReference type="NCBI Taxonomy" id="158383"/>
    <lineage>
        <taxon>Eukaryota</taxon>
        <taxon>Viridiplantae</taxon>
        <taxon>Streptophyta</taxon>
        <taxon>Embryophyta</taxon>
        <taxon>Tracheophyta</taxon>
        <taxon>Spermatophyta</taxon>
        <taxon>Magnoliopsida</taxon>
        <taxon>eudicotyledons</taxon>
        <taxon>Gunneridae</taxon>
        <taxon>Pentapetalae</taxon>
        <taxon>asterids</taxon>
        <taxon>lamiids</taxon>
        <taxon>Lamiales</taxon>
        <taxon>Oleaceae</taxon>
        <taxon>Oleeae</taxon>
        <taxon>Olea</taxon>
    </lineage>
</organism>
<keyword evidence="7" id="KW-1185">Reference proteome</keyword>
<evidence type="ECO:0000256" key="1">
    <source>
        <dbReference type="ARBA" id="ARBA00023015"/>
    </source>
</evidence>
<dbReference type="GO" id="GO:0006355">
    <property type="term" value="P:regulation of DNA-templated transcription"/>
    <property type="evidence" value="ECO:0007669"/>
    <property type="project" value="InterPro"/>
</dbReference>
<dbReference type="InterPro" id="IPR036093">
    <property type="entry name" value="NAC_dom_sf"/>
</dbReference>
<dbReference type="SUPFAM" id="SSF101941">
    <property type="entry name" value="NAC domain"/>
    <property type="match status" value="1"/>
</dbReference>
<evidence type="ECO:0000313" key="6">
    <source>
        <dbReference type="EMBL" id="CAA2976597.1"/>
    </source>
</evidence>
<keyword evidence="4" id="KW-0539">Nucleus</keyword>
<protein>
    <submittedName>
        <fullName evidence="6">NAC domain-containing 68-like</fullName>
    </submittedName>
</protein>
<keyword evidence="3" id="KW-0804">Transcription</keyword>
<evidence type="ECO:0000256" key="4">
    <source>
        <dbReference type="ARBA" id="ARBA00023242"/>
    </source>
</evidence>
<reference evidence="6 7" key="1">
    <citation type="submission" date="2019-12" db="EMBL/GenBank/DDBJ databases">
        <authorList>
            <person name="Alioto T."/>
            <person name="Alioto T."/>
            <person name="Gomez Garrido J."/>
        </authorList>
    </citation>
    <scope>NUCLEOTIDE SEQUENCE [LARGE SCALE GENOMIC DNA]</scope>
</reference>
<dbReference type="Gramene" id="OE9A064183T1">
    <property type="protein sequence ID" value="OE9A064183C1"/>
    <property type="gene ID" value="OE9A064183"/>
</dbReference>
<evidence type="ECO:0000313" key="7">
    <source>
        <dbReference type="Proteomes" id="UP000594638"/>
    </source>
</evidence>
<proteinExistence type="predicted"/>
<gene>
    <name evidence="6" type="ORF">OLEA9_A064183</name>
</gene>
<dbReference type="OrthoDB" id="1114149at2759"/>
<dbReference type="InterPro" id="IPR003441">
    <property type="entry name" value="NAC-dom"/>
</dbReference>